<dbReference type="Proteomes" id="UP000245845">
    <property type="component" value="Unassembled WGS sequence"/>
</dbReference>
<dbReference type="EMBL" id="QGDL01000001">
    <property type="protein sequence ID" value="PWJ32411.1"/>
    <property type="molecule type" value="Genomic_DNA"/>
</dbReference>
<dbReference type="PROSITE" id="PS00041">
    <property type="entry name" value="HTH_ARAC_FAMILY_1"/>
    <property type="match status" value="1"/>
</dbReference>
<comment type="caution">
    <text evidence="5">The sequence shown here is derived from an EMBL/GenBank/DDBJ whole genome shotgun (WGS) entry which is preliminary data.</text>
</comment>
<dbReference type="InterPro" id="IPR014710">
    <property type="entry name" value="RmlC-like_jellyroll"/>
</dbReference>
<dbReference type="PANTHER" id="PTHR43280:SF28">
    <property type="entry name" value="HTH-TYPE TRANSCRIPTIONAL ACTIVATOR RHAS"/>
    <property type="match status" value="1"/>
</dbReference>
<evidence type="ECO:0000313" key="6">
    <source>
        <dbReference type="Proteomes" id="UP000245845"/>
    </source>
</evidence>
<dbReference type="GO" id="GO:0043565">
    <property type="term" value="F:sequence-specific DNA binding"/>
    <property type="evidence" value="ECO:0007669"/>
    <property type="project" value="InterPro"/>
</dbReference>
<protein>
    <submittedName>
        <fullName evidence="5">AraC-like DNA-binding protein</fullName>
    </submittedName>
</protein>
<keyword evidence="6" id="KW-1185">Reference proteome</keyword>
<sequence>MKEVELRDDRSEDVQYDFTDYSIYIRKDFLSQYDYAAVSHWHDDIELIYILSGEMQYHINGEIVTLEQGSGVFVNSRQLHYGFSENCTESEFICIILHPLMLCSTPGMEQKYVMPLMSNLAFPFQLLTKETAWQNHILNAMQQIYAAREAPAPELQIQSLFFLIWNELYVHAPKDHAPSKQSHQLSVLKDMVGYMQKHYKEKITLDDIAAAGNVCKSKCGSLYRSYFNQTPVGYLTGYRLKKGADLLRNTDMSITEISYEVGFSGASYFTETFRKYYGCSPTRFRAV</sequence>
<dbReference type="Pfam" id="PF12833">
    <property type="entry name" value="HTH_18"/>
    <property type="match status" value="1"/>
</dbReference>
<evidence type="ECO:0000313" key="5">
    <source>
        <dbReference type="EMBL" id="PWJ32411.1"/>
    </source>
</evidence>
<feature type="domain" description="HTH araC/xylS-type" evidence="4">
    <location>
        <begin position="189"/>
        <end position="287"/>
    </location>
</feature>
<dbReference type="InterPro" id="IPR009057">
    <property type="entry name" value="Homeodomain-like_sf"/>
</dbReference>
<evidence type="ECO:0000256" key="3">
    <source>
        <dbReference type="ARBA" id="ARBA00023163"/>
    </source>
</evidence>
<dbReference type="SUPFAM" id="SSF51182">
    <property type="entry name" value="RmlC-like cupins"/>
    <property type="match status" value="1"/>
</dbReference>
<reference evidence="5 6" key="1">
    <citation type="submission" date="2018-05" db="EMBL/GenBank/DDBJ databases">
        <title>The Hungate 1000. A catalogue of reference genomes from the rumen microbiome.</title>
        <authorList>
            <person name="Kelly W."/>
        </authorList>
    </citation>
    <scope>NUCLEOTIDE SEQUENCE [LARGE SCALE GENOMIC DNA]</scope>
    <source>
        <strain evidence="5 6">NLAE-zl-C242</strain>
    </source>
</reference>
<dbReference type="PANTHER" id="PTHR43280">
    <property type="entry name" value="ARAC-FAMILY TRANSCRIPTIONAL REGULATOR"/>
    <property type="match status" value="1"/>
</dbReference>
<evidence type="ECO:0000256" key="2">
    <source>
        <dbReference type="ARBA" id="ARBA00023125"/>
    </source>
</evidence>
<keyword evidence="1" id="KW-0805">Transcription regulation</keyword>
<dbReference type="InterPro" id="IPR018062">
    <property type="entry name" value="HTH_AraC-typ_CS"/>
</dbReference>
<evidence type="ECO:0000256" key="1">
    <source>
        <dbReference type="ARBA" id="ARBA00023015"/>
    </source>
</evidence>
<dbReference type="InterPro" id="IPR020449">
    <property type="entry name" value="Tscrpt_reg_AraC-type_HTH"/>
</dbReference>
<dbReference type="InterPro" id="IPR011051">
    <property type="entry name" value="RmlC_Cupin_sf"/>
</dbReference>
<keyword evidence="3" id="KW-0804">Transcription</keyword>
<dbReference type="AlphaFoldDB" id="A0A2Y9B9W7"/>
<dbReference type="SUPFAM" id="SSF46689">
    <property type="entry name" value="Homeodomain-like"/>
    <property type="match status" value="1"/>
</dbReference>
<proteinExistence type="predicted"/>
<dbReference type="PROSITE" id="PS01124">
    <property type="entry name" value="HTH_ARAC_FAMILY_2"/>
    <property type="match status" value="1"/>
</dbReference>
<organism evidence="5 6">
    <name type="scientific">Faecalicatena orotica</name>
    <dbReference type="NCBI Taxonomy" id="1544"/>
    <lineage>
        <taxon>Bacteria</taxon>
        <taxon>Bacillati</taxon>
        <taxon>Bacillota</taxon>
        <taxon>Clostridia</taxon>
        <taxon>Lachnospirales</taxon>
        <taxon>Lachnospiraceae</taxon>
        <taxon>Faecalicatena</taxon>
    </lineage>
</organism>
<accession>A0A2Y9B9W7</accession>
<name>A0A2Y9B9W7_9FIRM</name>
<gene>
    <name evidence="5" type="ORF">A8806_101700</name>
</gene>
<dbReference type="Gene3D" id="2.60.120.10">
    <property type="entry name" value="Jelly Rolls"/>
    <property type="match status" value="1"/>
</dbReference>
<keyword evidence="2 5" id="KW-0238">DNA-binding</keyword>
<dbReference type="Pfam" id="PF07883">
    <property type="entry name" value="Cupin_2"/>
    <property type="match status" value="1"/>
</dbReference>
<dbReference type="PRINTS" id="PR00032">
    <property type="entry name" value="HTHARAC"/>
</dbReference>
<dbReference type="RefSeq" id="WP_181368563.1">
    <property type="nucleotide sequence ID" value="NZ_BAAACK010000007.1"/>
</dbReference>
<dbReference type="GO" id="GO:0003700">
    <property type="term" value="F:DNA-binding transcription factor activity"/>
    <property type="evidence" value="ECO:0007669"/>
    <property type="project" value="InterPro"/>
</dbReference>
<dbReference type="SMART" id="SM00342">
    <property type="entry name" value="HTH_ARAC"/>
    <property type="match status" value="1"/>
</dbReference>
<dbReference type="InterPro" id="IPR013096">
    <property type="entry name" value="Cupin_2"/>
</dbReference>
<evidence type="ECO:0000259" key="4">
    <source>
        <dbReference type="PROSITE" id="PS01124"/>
    </source>
</evidence>
<dbReference type="CDD" id="cd02208">
    <property type="entry name" value="cupin_RmlC-like"/>
    <property type="match status" value="1"/>
</dbReference>
<dbReference type="InterPro" id="IPR018060">
    <property type="entry name" value="HTH_AraC"/>
</dbReference>
<dbReference type="Gene3D" id="1.10.10.60">
    <property type="entry name" value="Homeodomain-like"/>
    <property type="match status" value="2"/>
</dbReference>